<evidence type="ECO:0000259" key="2">
    <source>
        <dbReference type="Pfam" id="PF09850"/>
    </source>
</evidence>
<dbReference type="InterPro" id="IPR038522">
    <property type="entry name" value="T4/T6SS_DotU_sf"/>
</dbReference>
<proteinExistence type="predicted"/>
<dbReference type="AlphaFoldDB" id="A0A158H3M9"/>
<gene>
    <name evidence="3" type="ORF">AWB66_02001</name>
</gene>
<keyword evidence="1" id="KW-0472">Membrane</keyword>
<reference evidence="3" key="1">
    <citation type="submission" date="2016-01" db="EMBL/GenBank/DDBJ databases">
        <authorList>
            <person name="Peeters Charlotte."/>
        </authorList>
    </citation>
    <scope>NUCLEOTIDE SEQUENCE</scope>
    <source>
        <strain evidence="3">LMG 22936</strain>
    </source>
</reference>
<keyword evidence="1" id="KW-1133">Transmembrane helix</keyword>
<evidence type="ECO:0000313" key="4">
    <source>
        <dbReference type="Proteomes" id="UP000054717"/>
    </source>
</evidence>
<protein>
    <submittedName>
        <fullName evidence="3">Type VI secretion system protein ImpK</fullName>
    </submittedName>
</protein>
<dbReference type="PANTHER" id="PTHR38033">
    <property type="entry name" value="MEMBRANE PROTEIN-RELATED"/>
    <property type="match status" value="1"/>
</dbReference>
<feature type="transmembrane region" description="Helical" evidence="1">
    <location>
        <begin position="194"/>
        <end position="211"/>
    </location>
</feature>
<sequence>MSETDTMLTHTPTMRALLRDTALQVSQLTQGGTNENVPDLRRRCLQLVHDFDAALEARQVPHDVKEDAIHAQCGLLDEMAMKYLPADGRSQWDEFPLQVECAGNHNAGEQVYERLTARMRETPCNLELLECYAAILGLGFRGRYARDENERERAALVKALNAQIAKARPARQPTFIINSGGGSRFDRLRQVSPWALAGVACVVAGLIWLAWRQSLDAQLAHLLAFRT</sequence>
<dbReference type="RefSeq" id="WP_235021067.1">
    <property type="nucleotide sequence ID" value="NZ_FCNZ02000006.1"/>
</dbReference>
<evidence type="ECO:0000256" key="1">
    <source>
        <dbReference type="SAM" id="Phobius"/>
    </source>
</evidence>
<keyword evidence="1" id="KW-0812">Transmembrane</keyword>
<dbReference type="STRING" id="326475.AWB66_02001"/>
<organism evidence="3 4">
    <name type="scientific">Caballeronia telluris</name>
    <dbReference type="NCBI Taxonomy" id="326475"/>
    <lineage>
        <taxon>Bacteria</taxon>
        <taxon>Pseudomonadati</taxon>
        <taxon>Pseudomonadota</taxon>
        <taxon>Betaproteobacteria</taxon>
        <taxon>Burkholderiales</taxon>
        <taxon>Burkholderiaceae</taxon>
        <taxon>Caballeronia</taxon>
    </lineage>
</organism>
<dbReference type="Gene3D" id="1.25.40.590">
    <property type="entry name" value="Type IV / VI secretion system, DotU"/>
    <property type="match status" value="1"/>
</dbReference>
<evidence type="ECO:0000313" key="3">
    <source>
        <dbReference type="EMBL" id="SAL38962.1"/>
    </source>
</evidence>
<comment type="caution">
    <text evidence="3">The sequence shown here is derived from an EMBL/GenBank/DDBJ whole genome shotgun (WGS) entry which is preliminary data.</text>
</comment>
<name>A0A158H3M9_9BURK</name>
<feature type="domain" description="Type IV / VI secretion system DotU" evidence="2">
    <location>
        <begin position="14"/>
        <end position="211"/>
    </location>
</feature>
<dbReference type="NCBIfam" id="TIGR03349">
    <property type="entry name" value="IV_VI_DotU"/>
    <property type="match status" value="1"/>
</dbReference>
<dbReference type="Pfam" id="PF09850">
    <property type="entry name" value="DotU"/>
    <property type="match status" value="1"/>
</dbReference>
<dbReference type="EMBL" id="FCNZ02000006">
    <property type="protein sequence ID" value="SAL38962.1"/>
    <property type="molecule type" value="Genomic_DNA"/>
</dbReference>
<dbReference type="InterPro" id="IPR017732">
    <property type="entry name" value="T4/T6SS_DotU"/>
</dbReference>
<accession>A0A158H3M9</accession>
<dbReference type="PANTHER" id="PTHR38033:SF1">
    <property type="entry name" value="DOTU FAMILY TYPE IV_VI SECRETION SYSTEM PROTEIN"/>
    <property type="match status" value="1"/>
</dbReference>
<keyword evidence="4" id="KW-1185">Reference proteome</keyword>
<dbReference type="Proteomes" id="UP000054717">
    <property type="component" value="Unassembled WGS sequence"/>
</dbReference>